<dbReference type="GO" id="GO:0004497">
    <property type="term" value="F:monooxygenase activity"/>
    <property type="evidence" value="ECO:0007669"/>
    <property type="project" value="UniProtKB-KW"/>
</dbReference>
<feature type="domain" description="ABM" evidence="1">
    <location>
        <begin position="2"/>
        <end position="92"/>
    </location>
</feature>
<keyword evidence="2" id="KW-0503">Monooxygenase</keyword>
<dbReference type="AlphaFoldDB" id="A0AAU7CNV4"/>
<proteinExistence type="predicted"/>
<gene>
    <name evidence="2" type="ORF">V5E97_13545</name>
</gene>
<dbReference type="EMBL" id="CP155447">
    <property type="protein sequence ID" value="XBH07019.1"/>
    <property type="molecule type" value="Genomic_DNA"/>
</dbReference>
<evidence type="ECO:0000259" key="1">
    <source>
        <dbReference type="PROSITE" id="PS51725"/>
    </source>
</evidence>
<dbReference type="SUPFAM" id="SSF54909">
    <property type="entry name" value="Dimeric alpha+beta barrel"/>
    <property type="match status" value="1"/>
</dbReference>
<dbReference type="PROSITE" id="PS51725">
    <property type="entry name" value="ABM"/>
    <property type="match status" value="1"/>
</dbReference>
<dbReference type="Pfam" id="PF03992">
    <property type="entry name" value="ABM"/>
    <property type="match status" value="1"/>
</dbReference>
<organism evidence="2">
    <name type="scientific">Singulisphaera sp. Ch08</name>
    <dbReference type="NCBI Taxonomy" id="3120278"/>
    <lineage>
        <taxon>Bacteria</taxon>
        <taxon>Pseudomonadati</taxon>
        <taxon>Planctomycetota</taxon>
        <taxon>Planctomycetia</taxon>
        <taxon>Isosphaerales</taxon>
        <taxon>Isosphaeraceae</taxon>
        <taxon>Singulisphaera</taxon>
    </lineage>
</organism>
<reference evidence="2" key="1">
    <citation type="submission" date="2024-05" db="EMBL/GenBank/DDBJ databases">
        <title>Planctomycetes of the genus Singulisphaera possess chitinolytic capabilities.</title>
        <authorList>
            <person name="Ivanova A."/>
        </authorList>
    </citation>
    <scope>NUCLEOTIDE SEQUENCE</scope>
    <source>
        <strain evidence="2">Ch08T</strain>
    </source>
</reference>
<evidence type="ECO:0000313" key="2">
    <source>
        <dbReference type="EMBL" id="XBH07019.1"/>
    </source>
</evidence>
<sequence>MVTVGMYYDVIPEKKTLFTTKFQEVIELMKTIEGHKSSFLYQRVDDPNSFAVLSEWSDQQAFLDFIRSDTFRQVTTWGREQILRSMPKHKIYPRAEDLGRPS</sequence>
<keyword evidence="2" id="KW-0560">Oxidoreductase</keyword>
<accession>A0AAU7CNV4</accession>
<dbReference type="RefSeq" id="WP_406699864.1">
    <property type="nucleotide sequence ID" value="NZ_CP155447.1"/>
</dbReference>
<dbReference type="InterPro" id="IPR007138">
    <property type="entry name" value="ABM_dom"/>
</dbReference>
<name>A0AAU7CNV4_9BACT</name>
<protein>
    <submittedName>
        <fullName evidence="2">Antibiotic biosynthesis monooxygenase</fullName>
    </submittedName>
</protein>
<dbReference type="InterPro" id="IPR011008">
    <property type="entry name" value="Dimeric_a/b-barrel"/>
</dbReference>
<dbReference type="Gene3D" id="3.30.70.100">
    <property type="match status" value="1"/>
</dbReference>